<dbReference type="PROSITE" id="PS50937">
    <property type="entry name" value="HTH_MERR_2"/>
    <property type="match status" value="1"/>
</dbReference>
<feature type="domain" description="Resolvase/invertase-type recombinase catalytic" evidence="6">
    <location>
        <begin position="60"/>
        <end position="105"/>
    </location>
</feature>
<dbReference type="GO" id="GO:0003677">
    <property type="term" value="F:DNA binding"/>
    <property type="evidence" value="ECO:0007669"/>
    <property type="project" value="UniProtKB-KW"/>
</dbReference>
<keyword evidence="3" id="KW-0233">DNA recombination</keyword>
<evidence type="ECO:0000256" key="1">
    <source>
        <dbReference type="ARBA" id="ARBA00022908"/>
    </source>
</evidence>
<dbReference type="GO" id="GO:0015074">
    <property type="term" value="P:DNA integration"/>
    <property type="evidence" value="ECO:0007669"/>
    <property type="project" value="UniProtKB-KW"/>
</dbReference>
<feature type="domain" description="HTH merR-type" evidence="5">
    <location>
        <begin position="6"/>
        <end position="50"/>
    </location>
</feature>
<dbReference type="InterPro" id="IPR000551">
    <property type="entry name" value="MerR-type_HTH_dom"/>
</dbReference>
<reference evidence="7 8" key="1">
    <citation type="journal article" date="2014" name="Mol. Biol. Evol.">
        <title>Massive expansion of Ubiquitination-related gene families within the Chlamydiae.</title>
        <authorList>
            <person name="Domman D."/>
            <person name="Collingro A."/>
            <person name="Lagkouvardos I."/>
            <person name="Gehre L."/>
            <person name="Weinmaier T."/>
            <person name="Rattei T."/>
            <person name="Subtil A."/>
            <person name="Horn M."/>
        </authorList>
    </citation>
    <scope>NUCLEOTIDE SEQUENCE [LARGE SCALE GENOMIC DNA]</scope>
    <source>
        <strain evidence="7 8">OEW1</strain>
    </source>
</reference>
<dbReference type="GO" id="GO:0000150">
    <property type="term" value="F:DNA strand exchange activity"/>
    <property type="evidence" value="ECO:0007669"/>
    <property type="project" value="InterPro"/>
</dbReference>
<dbReference type="PATRIC" id="fig|83552.4.peg.418"/>
<accession>A0A0C1EQ94</accession>
<gene>
    <name evidence="7" type="ORF">DB43_EC00170</name>
</gene>
<keyword evidence="2" id="KW-0238">DNA-binding</keyword>
<comment type="caution">
    <text evidence="7">The sequence shown here is derived from an EMBL/GenBank/DDBJ whole genome shotgun (WGS) entry which is preliminary data.</text>
</comment>
<evidence type="ECO:0000259" key="5">
    <source>
        <dbReference type="PROSITE" id="PS50937"/>
    </source>
</evidence>
<evidence type="ECO:0000259" key="6">
    <source>
        <dbReference type="PROSITE" id="PS51736"/>
    </source>
</evidence>
<dbReference type="PANTHER" id="PTHR36172:SF1">
    <property type="entry name" value="RESOLVASE-RELATED"/>
    <property type="match status" value="1"/>
</dbReference>
<dbReference type="Gene3D" id="3.40.50.1390">
    <property type="entry name" value="Resolvase, N-terminal catalytic domain"/>
    <property type="match status" value="1"/>
</dbReference>
<dbReference type="InterPro" id="IPR009061">
    <property type="entry name" value="DNA-bd_dom_put_sf"/>
</dbReference>
<dbReference type="PROSITE" id="PS51736">
    <property type="entry name" value="RECOMBINASES_3"/>
    <property type="match status" value="1"/>
</dbReference>
<name>A0A0C1EQ94_9BACT</name>
<dbReference type="Pfam" id="PF00376">
    <property type="entry name" value="MerR"/>
    <property type="match status" value="1"/>
</dbReference>
<protein>
    <recommendedName>
        <fullName evidence="9">HTH merR-type domain-containing protein</fullName>
    </recommendedName>
</protein>
<dbReference type="GO" id="GO:0006355">
    <property type="term" value="P:regulation of DNA-templated transcription"/>
    <property type="evidence" value="ECO:0007669"/>
    <property type="project" value="InterPro"/>
</dbReference>
<dbReference type="AlphaFoldDB" id="A0A0C1EQ94"/>
<dbReference type="SMART" id="SM00422">
    <property type="entry name" value="HTH_MERR"/>
    <property type="match status" value="1"/>
</dbReference>
<dbReference type="InterPro" id="IPR036162">
    <property type="entry name" value="Resolvase-like_N_sf"/>
</dbReference>
<dbReference type="PROSITE" id="PS00397">
    <property type="entry name" value="RECOMBINASES_1"/>
    <property type="match status" value="1"/>
</dbReference>
<evidence type="ECO:0008006" key="9">
    <source>
        <dbReference type="Google" id="ProtNLM"/>
    </source>
</evidence>
<dbReference type="Pfam" id="PF00239">
    <property type="entry name" value="Resolvase"/>
    <property type="match status" value="1"/>
</dbReference>
<dbReference type="Proteomes" id="UP000031307">
    <property type="component" value="Unassembled WGS sequence"/>
</dbReference>
<dbReference type="Gene3D" id="1.10.1660.10">
    <property type="match status" value="1"/>
</dbReference>
<sequence length="105" mass="12103">MQMSRYIKIGETARLLGVSIQTLRRWEETGYLVPSRRSKGNTRYYDSDQLIGKEKIEVDLTIAYARVSSHDQKEYLKRQAKVVATYCTSQGWCYQAIQDLGSGMN</sequence>
<dbReference type="PANTHER" id="PTHR36172">
    <property type="match status" value="1"/>
</dbReference>
<organism evidence="7 8">
    <name type="scientific">Parachlamydia acanthamoebae</name>
    <dbReference type="NCBI Taxonomy" id="83552"/>
    <lineage>
        <taxon>Bacteria</taxon>
        <taxon>Pseudomonadati</taxon>
        <taxon>Chlamydiota</taxon>
        <taxon>Chlamydiia</taxon>
        <taxon>Parachlamydiales</taxon>
        <taxon>Parachlamydiaceae</taxon>
        <taxon>Parachlamydia</taxon>
    </lineage>
</organism>
<proteinExistence type="predicted"/>
<evidence type="ECO:0000256" key="3">
    <source>
        <dbReference type="ARBA" id="ARBA00023172"/>
    </source>
</evidence>
<dbReference type="InterPro" id="IPR051491">
    <property type="entry name" value="Recombinase/Transposase-rel"/>
</dbReference>
<evidence type="ECO:0000313" key="7">
    <source>
        <dbReference type="EMBL" id="KIA78389.1"/>
    </source>
</evidence>
<evidence type="ECO:0000313" key="8">
    <source>
        <dbReference type="Proteomes" id="UP000031307"/>
    </source>
</evidence>
<feature type="active site" description="O-(5'-phospho-DNA)-serine intermediate" evidence="4">
    <location>
        <position position="68"/>
    </location>
</feature>
<dbReference type="InterPro" id="IPR006118">
    <property type="entry name" value="Recombinase_CS"/>
</dbReference>
<evidence type="ECO:0000256" key="4">
    <source>
        <dbReference type="PROSITE-ProRule" id="PRU10137"/>
    </source>
</evidence>
<dbReference type="CDD" id="cd04761">
    <property type="entry name" value="HTH_MerR-SF"/>
    <property type="match status" value="1"/>
</dbReference>
<dbReference type="InterPro" id="IPR006119">
    <property type="entry name" value="Resolv_N"/>
</dbReference>
<dbReference type="EMBL" id="JSAM01000023">
    <property type="protein sequence ID" value="KIA78389.1"/>
    <property type="molecule type" value="Genomic_DNA"/>
</dbReference>
<keyword evidence="1" id="KW-0229">DNA integration</keyword>
<evidence type="ECO:0000256" key="2">
    <source>
        <dbReference type="ARBA" id="ARBA00023125"/>
    </source>
</evidence>
<dbReference type="SUPFAM" id="SSF46955">
    <property type="entry name" value="Putative DNA-binding domain"/>
    <property type="match status" value="1"/>
</dbReference>